<dbReference type="RefSeq" id="WP_050432867.1">
    <property type="nucleotide sequence ID" value="NZ_CP012159.1"/>
</dbReference>
<proteinExistence type="inferred from homology"/>
<keyword evidence="4" id="KW-1185">Reference proteome</keyword>
<dbReference type="KEGG" id="ccro:CMC5_051860"/>
<dbReference type="InterPro" id="IPR006321">
    <property type="entry name" value="PilT/PilU"/>
</dbReference>
<dbReference type="GO" id="GO:0016887">
    <property type="term" value="F:ATP hydrolysis activity"/>
    <property type="evidence" value="ECO:0007669"/>
    <property type="project" value="InterPro"/>
</dbReference>
<dbReference type="Gene3D" id="3.30.450.90">
    <property type="match status" value="1"/>
</dbReference>
<dbReference type="InterPro" id="IPR050921">
    <property type="entry name" value="T4SS_GSP_E_ATPase"/>
</dbReference>
<dbReference type="InterPro" id="IPR027417">
    <property type="entry name" value="P-loop_NTPase"/>
</dbReference>
<feature type="domain" description="Bacterial type II secretion system protein E" evidence="2">
    <location>
        <begin position="122"/>
        <end position="278"/>
    </location>
</feature>
<dbReference type="STRING" id="52.CMC5_051860"/>
<evidence type="ECO:0000259" key="2">
    <source>
        <dbReference type="Pfam" id="PF00437"/>
    </source>
</evidence>
<dbReference type="PANTHER" id="PTHR30486">
    <property type="entry name" value="TWITCHING MOTILITY PROTEIN PILT"/>
    <property type="match status" value="1"/>
</dbReference>
<dbReference type="AlphaFoldDB" id="A0A0K1EKA2"/>
<dbReference type="Pfam" id="PF00437">
    <property type="entry name" value="T2SSE"/>
    <property type="match status" value="1"/>
</dbReference>
<accession>A0A0K1EKA2</accession>
<comment type="similarity">
    <text evidence="1">Belongs to the GSP E family.</text>
</comment>
<dbReference type="OrthoDB" id="9805147at2"/>
<evidence type="ECO:0000313" key="4">
    <source>
        <dbReference type="Proteomes" id="UP000067626"/>
    </source>
</evidence>
<dbReference type="NCBIfam" id="TIGR01420">
    <property type="entry name" value="pilT_fam"/>
    <property type="match status" value="1"/>
</dbReference>
<evidence type="ECO:0000313" key="3">
    <source>
        <dbReference type="EMBL" id="AKT41028.1"/>
    </source>
</evidence>
<dbReference type="InterPro" id="IPR001482">
    <property type="entry name" value="T2SS/T4SS_dom"/>
</dbReference>
<dbReference type="Proteomes" id="UP000067626">
    <property type="component" value="Chromosome"/>
</dbReference>
<dbReference type="PATRIC" id="fig|52.7.peg.5735"/>
<dbReference type="SUPFAM" id="SSF52540">
    <property type="entry name" value="P-loop containing nucleoside triphosphate hydrolases"/>
    <property type="match status" value="1"/>
</dbReference>
<protein>
    <submittedName>
        <fullName evidence="3">Twitching motility protein PilT</fullName>
    </submittedName>
</protein>
<dbReference type="PANTHER" id="PTHR30486:SF12">
    <property type="entry name" value="TYPE IV PILUS ATPASE PILU"/>
    <property type="match status" value="1"/>
</dbReference>
<gene>
    <name evidence="3" type="primary">pilT</name>
    <name evidence="3" type="ORF">CMC5_051860</name>
</gene>
<sequence length="350" mass="37447">MTTPYASEAFIHQLLGKALAAQASDIHLKVGQPPGARVRGDMVYFRVDKIRPEDSEAAAKVLLTGRPAHGQLGSLQEVDTSYSVAGLGRFRVNIYRQRGSLAIVMRSVPLKIPTLEELGVPAAVRSLAEQDRGIALVVGGAASGKSTTLAAMVGHINASFARHVVSVEDPIEFLHEDNRASISQRELGTDTDSYPTGLRAALRQDPDVIMSSALPDPESLELALQAAETGHMVLSAVHTVDVARTLARLVSLGRHAVEFRERLADCLQGIVAQRLLPRRDGAGLILAVEILVATPAVRDAIRRPEVGPPVRELMEKGGAPFGMQTFDTHLRALVAQGSLAKEVARIATVL</sequence>
<reference evidence="3 4" key="1">
    <citation type="submission" date="2015-07" db="EMBL/GenBank/DDBJ databases">
        <title>Genome analysis of myxobacterium Chondromyces crocatus Cm c5 reveals a high potential for natural compound synthesis and the genetic basis for the loss of fruiting body formation.</title>
        <authorList>
            <person name="Zaburannyi N."/>
            <person name="Bunk B."/>
            <person name="Maier J."/>
            <person name="Overmann J."/>
            <person name="Mueller R."/>
        </authorList>
    </citation>
    <scope>NUCLEOTIDE SEQUENCE [LARGE SCALE GENOMIC DNA]</scope>
    <source>
        <strain evidence="3 4">Cm c5</strain>
    </source>
</reference>
<dbReference type="EMBL" id="CP012159">
    <property type="protein sequence ID" value="AKT41028.1"/>
    <property type="molecule type" value="Genomic_DNA"/>
</dbReference>
<evidence type="ECO:0000256" key="1">
    <source>
        <dbReference type="ARBA" id="ARBA00006611"/>
    </source>
</evidence>
<name>A0A0K1EKA2_CHOCO</name>
<dbReference type="GO" id="GO:0005524">
    <property type="term" value="F:ATP binding"/>
    <property type="evidence" value="ECO:0007669"/>
    <property type="project" value="InterPro"/>
</dbReference>
<dbReference type="Gene3D" id="3.40.50.300">
    <property type="entry name" value="P-loop containing nucleotide triphosphate hydrolases"/>
    <property type="match status" value="1"/>
</dbReference>
<organism evidence="3 4">
    <name type="scientific">Chondromyces crocatus</name>
    <dbReference type="NCBI Taxonomy" id="52"/>
    <lineage>
        <taxon>Bacteria</taxon>
        <taxon>Pseudomonadati</taxon>
        <taxon>Myxococcota</taxon>
        <taxon>Polyangia</taxon>
        <taxon>Polyangiales</taxon>
        <taxon>Polyangiaceae</taxon>
        <taxon>Chondromyces</taxon>
    </lineage>
</organism>